<sequence length="292" mass="31005">MQGSATISPTNGLGSAQEVESDELAPSQKGRASFGLNAPTVLSRSSSVGMPPEAGSHQNAKSIGICIQPAPGAARIQAQACSSFLPSHAEEIRGYHQVPAFIHNKQDELVFGGRFDSYAFPSLKFPSLLDSGIGNLSTSSTHSAPSPRTTNLLSLNESPSYLNSNSRHEGAAVHNYDNGTPDLLLGFDKHAAFMKKDNVEDMTDSFTARPIPEDSHLFAGAGCIGESPYITSRSFDELHRHLGIGLSSEKVSHLDLNHLGSHANFIFPIPSATSKEGRLPPVVDALANFAQS</sequence>
<dbReference type="EMBL" id="JALLPB020000479">
    <property type="protein sequence ID" value="KAL3808690.1"/>
    <property type="molecule type" value="Genomic_DNA"/>
</dbReference>
<name>A0ABD3R6Q6_9STRA</name>
<evidence type="ECO:0000256" key="1">
    <source>
        <dbReference type="SAM" id="MobiDB-lite"/>
    </source>
</evidence>
<comment type="caution">
    <text evidence="2">The sequence shown here is derived from an EMBL/GenBank/DDBJ whole genome shotgun (WGS) entry which is preliminary data.</text>
</comment>
<proteinExistence type="predicted"/>
<keyword evidence="3" id="KW-1185">Reference proteome</keyword>
<dbReference type="AlphaFoldDB" id="A0ABD3R6Q6"/>
<feature type="region of interest" description="Disordered" evidence="1">
    <location>
        <begin position="1"/>
        <end position="36"/>
    </location>
</feature>
<gene>
    <name evidence="2" type="ORF">ACHAXA_000176</name>
</gene>
<accession>A0ABD3R6Q6</accession>
<reference evidence="2 3" key="1">
    <citation type="submission" date="2024-10" db="EMBL/GenBank/DDBJ databases">
        <title>Updated reference genomes for cyclostephanoid diatoms.</title>
        <authorList>
            <person name="Roberts W.R."/>
            <person name="Alverson A.J."/>
        </authorList>
    </citation>
    <scope>NUCLEOTIDE SEQUENCE [LARGE SCALE GENOMIC DNA]</scope>
    <source>
        <strain evidence="2 3">AJA228-03</strain>
    </source>
</reference>
<evidence type="ECO:0000313" key="2">
    <source>
        <dbReference type="EMBL" id="KAL3808690.1"/>
    </source>
</evidence>
<evidence type="ECO:0000313" key="3">
    <source>
        <dbReference type="Proteomes" id="UP001530377"/>
    </source>
</evidence>
<dbReference type="Proteomes" id="UP001530377">
    <property type="component" value="Unassembled WGS sequence"/>
</dbReference>
<protein>
    <submittedName>
        <fullName evidence="2">Uncharacterized protein</fullName>
    </submittedName>
</protein>
<organism evidence="2 3">
    <name type="scientific">Cyclostephanos tholiformis</name>
    <dbReference type="NCBI Taxonomy" id="382380"/>
    <lineage>
        <taxon>Eukaryota</taxon>
        <taxon>Sar</taxon>
        <taxon>Stramenopiles</taxon>
        <taxon>Ochrophyta</taxon>
        <taxon>Bacillariophyta</taxon>
        <taxon>Coscinodiscophyceae</taxon>
        <taxon>Thalassiosirophycidae</taxon>
        <taxon>Stephanodiscales</taxon>
        <taxon>Stephanodiscaceae</taxon>
        <taxon>Cyclostephanos</taxon>
    </lineage>
</organism>
<feature type="compositionally biased region" description="Polar residues" evidence="1">
    <location>
        <begin position="1"/>
        <end position="14"/>
    </location>
</feature>